<evidence type="ECO:0000313" key="5">
    <source>
        <dbReference type="Proteomes" id="UP000077271"/>
    </source>
</evidence>
<dbReference type="OrthoDB" id="2389763at2"/>
<dbReference type="RefSeq" id="WP_063974398.1">
    <property type="nucleotide sequence ID" value="NZ_LQWZ01000004.1"/>
</dbReference>
<dbReference type="InterPro" id="IPR029050">
    <property type="entry name" value="Immunoprotect_excell_Ig-like"/>
</dbReference>
<feature type="region of interest" description="Disordered" evidence="2">
    <location>
        <begin position="1"/>
        <end position="68"/>
    </location>
</feature>
<dbReference type="Gene3D" id="2.60.40.1240">
    <property type="match status" value="1"/>
</dbReference>
<name>A0A177L3C1_9BACI</name>
<dbReference type="Proteomes" id="UP000077271">
    <property type="component" value="Unassembled WGS sequence"/>
</dbReference>
<feature type="compositionally biased region" description="Basic and acidic residues" evidence="2">
    <location>
        <begin position="9"/>
        <end position="68"/>
    </location>
</feature>
<dbReference type="EMBL" id="LQWZ01000004">
    <property type="protein sequence ID" value="OAH59261.1"/>
    <property type="molecule type" value="Genomic_DNA"/>
</dbReference>
<accession>A0A177L3C1</accession>
<evidence type="ECO:0000259" key="3">
    <source>
        <dbReference type="Pfam" id="PF11611"/>
    </source>
</evidence>
<gene>
    <name evidence="4" type="ORF">AWH48_16105</name>
</gene>
<proteinExistence type="predicted"/>
<evidence type="ECO:0000256" key="2">
    <source>
        <dbReference type="SAM" id="MobiDB-lite"/>
    </source>
</evidence>
<feature type="domain" description="DUF4352" evidence="3">
    <location>
        <begin position="70"/>
        <end position="188"/>
    </location>
</feature>
<dbReference type="InterPro" id="IPR029051">
    <property type="entry name" value="DUF4352"/>
</dbReference>
<keyword evidence="1" id="KW-0732">Signal</keyword>
<evidence type="ECO:0000313" key="4">
    <source>
        <dbReference type="EMBL" id="OAH59261.1"/>
    </source>
</evidence>
<sequence>MPVSEETASEQKSEETSEKEAAKPVNSEKVEKAAADEKIKAEQVAAEKKEKEAAAKAKTEQEAAAKEPGLKQPLKVADVTFIAKEVSTATNLGGEYGGNAKSQFTLIKVNVTNEGDEAITVDSNFFKLLSGGKTYKADGSAAIYANDDTGFFLESVNPGVALEGYVVFDVPADLPNPQLQVQTGFWGTETGIINLK</sequence>
<protein>
    <recommendedName>
        <fullName evidence="3">DUF4352 domain-containing protein</fullName>
    </recommendedName>
</protein>
<organism evidence="4 5">
    <name type="scientific">Domibacillus aminovorans</name>
    <dbReference type="NCBI Taxonomy" id="29332"/>
    <lineage>
        <taxon>Bacteria</taxon>
        <taxon>Bacillati</taxon>
        <taxon>Bacillota</taxon>
        <taxon>Bacilli</taxon>
        <taxon>Bacillales</taxon>
        <taxon>Bacillaceae</taxon>
        <taxon>Domibacillus</taxon>
    </lineage>
</organism>
<dbReference type="AlphaFoldDB" id="A0A177L3C1"/>
<dbReference type="Pfam" id="PF11611">
    <property type="entry name" value="DUF4352"/>
    <property type="match status" value="1"/>
</dbReference>
<reference evidence="4 5" key="1">
    <citation type="submission" date="2016-01" db="EMBL/GenBank/DDBJ databases">
        <title>Investigation of taxonomic status of Bacillus aminovorans.</title>
        <authorList>
            <person name="Verma A."/>
            <person name="Pal Y."/>
            <person name="Krishnamurthi S."/>
        </authorList>
    </citation>
    <scope>NUCLEOTIDE SEQUENCE [LARGE SCALE GENOMIC DNA]</scope>
    <source>
        <strain evidence="4 5">DSM 4337</strain>
    </source>
</reference>
<comment type="caution">
    <text evidence="4">The sequence shown here is derived from an EMBL/GenBank/DDBJ whole genome shotgun (WGS) entry which is preliminary data.</text>
</comment>
<evidence type="ECO:0000256" key="1">
    <source>
        <dbReference type="ARBA" id="ARBA00022729"/>
    </source>
</evidence>